<comment type="caution">
    <text evidence="6">The sequence shown here is derived from an EMBL/GenBank/DDBJ whole genome shotgun (WGS) entry which is preliminary data.</text>
</comment>
<dbReference type="PROSITE" id="PS50931">
    <property type="entry name" value="HTH_LYSR"/>
    <property type="match status" value="1"/>
</dbReference>
<dbReference type="Pfam" id="PF03466">
    <property type="entry name" value="LysR_substrate"/>
    <property type="match status" value="1"/>
</dbReference>
<keyword evidence="7" id="KW-1185">Reference proteome</keyword>
<dbReference type="Proteomes" id="UP001595384">
    <property type="component" value="Unassembled WGS sequence"/>
</dbReference>
<keyword evidence="2" id="KW-0805">Transcription regulation</keyword>
<dbReference type="InterPro" id="IPR058163">
    <property type="entry name" value="LysR-type_TF_proteobact-type"/>
</dbReference>
<dbReference type="InterPro" id="IPR036390">
    <property type="entry name" value="WH_DNA-bd_sf"/>
</dbReference>
<evidence type="ECO:0000256" key="1">
    <source>
        <dbReference type="ARBA" id="ARBA00009437"/>
    </source>
</evidence>
<dbReference type="InterPro" id="IPR036388">
    <property type="entry name" value="WH-like_DNA-bd_sf"/>
</dbReference>
<dbReference type="RefSeq" id="WP_123015305.1">
    <property type="nucleotide sequence ID" value="NZ_AP024911.1"/>
</dbReference>
<gene>
    <name evidence="6" type="ORF">ACFODT_14130</name>
</gene>
<keyword evidence="4" id="KW-0804">Transcription</keyword>
<evidence type="ECO:0000256" key="3">
    <source>
        <dbReference type="ARBA" id="ARBA00023125"/>
    </source>
</evidence>
<dbReference type="InterPro" id="IPR005119">
    <property type="entry name" value="LysR_subst-bd"/>
</dbReference>
<evidence type="ECO:0000259" key="5">
    <source>
        <dbReference type="PROSITE" id="PS50931"/>
    </source>
</evidence>
<accession>A0ABV7CA51</accession>
<dbReference type="SUPFAM" id="SSF46785">
    <property type="entry name" value="Winged helix' DNA-binding domain"/>
    <property type="match status" value="1"/>
</dbReference>
<feature type="domain" description="HTH lysR-type" evidence="5">
    <location>
        <begin position="1"/>
        <end position="59"/>
    </location>
</feature>
<dbReference type="PANTHER" id="PTHR30537">
    <property type="entry name" value="HTH-TYPE TRANSCRIPTIONAL REGULATOR"/>
    <property type="match status" value="1"/>
</dbReference>
<dbReference type="PANTHER" id="PTHR30537:SF66">
    <property type="entry name" value="IRON-REGULATED VIRULENCE REGULATORY PROTEIN IRGB"/>
    <property type="match status" value="1"/>
</dbReference>
<reference evidence="7" key="1">
    <citation type="journal article" date="2019" name="Int. J. Syst. Evol. Microbiol.">
        <title>The Global Catalogue of Microorganisms (GCM) 10K type strain sequencing project: providing services to taxonomists for standard genome sequencing and annotation.</title>
        <authorList>
            <consortium name="The Broad Institute Genomics Platform"/>
            <consortium name="The Broad Institute Genome Sequencing Center for Infectious Disease"/>
            <person name="Wu L."/>
            <person name="Ma J."/>
        </authorList>
    </citation>
    <scope>NUCLEOTIDE SEQUENCE [LARGE SCALE GENOMIC DNA]</scope>
    <source>
        <strain evidence="7">KCTC 62784</strain>
    </source>
</reference>
<dbReference type="SUPFAM" id="SSF53850">
    <property type="entry name" value="Periplasmic binding protein-like II"/>
    <property type="match status" value="1"/>
</dbReference>
<evidence type="ECO:0000256" key="4">
    <source>
        <dbReference type="ARBA" id="ARBA00023163"/>
    </source>
</evidence>
<protein>
    <submittedName>
        <fullName evidence="6">LysR family transcriptional regulator</fullName>
    </submittedName>
</protein>
<evidence type="ECO:0000313" key="7">
    <source>
        <dbReference type="Proteomes" id="UP001595384"/>
    </source>
</evidence>
<dbReference type="InterPro" id="IPR000847">
    <property type="entry name" value="LysR_HTH_N"/>
</dbReference>
<dbReference type="Gene3D" id="1.10.10.10">
    <property type="entry name" value="Winged helix-like DNA-binding domain superfamily/Winged helix DNA-binding domain"/>
    <property type="match status" value="1"/>
</dbReference>
<keyword evidence="3" id="KW-0238">DNA-binding</keyword>
<dbReference type="Pfam" id="PF00126">
    <property type="entry name" value="HTH_1"/>
    <property type="match status" value="1"/>
</dbReference>
<comment type="similarity">
    <text evidence="1">Belongs to the LysR transcriptional regulatory family.</text>
</comment>
<evidence type="ECO:0000256" key="2">
    <source>
        <dbReference type="ARBA" id="ARBA00023015"/>
    </source>
</evidence>
<name>A0ABV7CA51_9VIBR</name>
<dbReference type="EMBL" id="JBHRSE010000100">
    <property type="protein sequence ID" value="MFC3024952.1"/>
    <property type="molecule type" value="Genomic_DNA"/>
</dbReference>
<organism evidence="6 7">
    <name type="scientific">Vibrio zhugei</name>
    <dbReference type="NCBI Taxonomy" id="2479546"/>
    <lineage>
        <taxon>Bacteria</taxon>
        <taxon>Pseudomonadati</taxon>
        <taxon>Pseudomonadota</taxon>
        <taxon>Gammaproteobacteria</taxon>
        <taxon>Vibrionales</taxon>
        <taxon>Vibrionaceae</taxon>
        <taxon>Vibrio</taxon>
    </lineage>
</organism>
<proteinExistence type="inferred from homology"/>
<dbReference type="Gene3D" id="3.40.190.290">
    <property type="match status" value="1"/>
</dbReference>
<evidence type="ECO:0000313" key="6">
    <source>
        <dbReference type="EMBL" id="MFC3024952.1"/>
    </source>
</evidence>
<sequence>MHDLAAIRAFNALCQHKSLTAAAKYLEQPKSTLSRRLSQLENDLGRALLAREGNRLTLTKAGEVYASYAERILHMAIQSEEALQELDQQVTGTITLAVDANVMRGWMSGVIDEFMKAHPSIHLRVICQYSLHDHHTVPDLIIWVGPITAEGYHTERIGHWRYALYCSPDYLSQHPNLHHPRQLSEHPWIDFISLRQDGLTLTHAQHGSYTLPSLDSRLQSDHLPMQADCIRKGRGIGLLPTAFAEGLRHAHPDAITPCLAGWYTDPLPIHYLYPLGRQPLRVRLLIDMMREKLPQHWHNPI</sequence>